<dbReference type="STRING" id="685588.A0A067TDQ1"/>
<keyword evidence="3" id="KW-1185">Reference proteome</keyword>
<evidence type="ECO:0000313" key="2">
    <source>
        <dbReference type="EMBL" id="KDR80437.1"/>
    </source>
</evidence>
<reference evidence="3" key="1">
    <citation type="journal article" date="2014" name="Proc. Natl. Acad. Sci. U.S.A.">
        <title>Extensive sampling of basidiomycete genomes demonstrates inadequacy of the white-rot/brown-rot paradigm for wood decay fungi.</title>
        <authorList>
            <person name="Riley R."/>
            <person name="Salamov A.A."/>
            <person name="Brown D.W."/>
            <person name="Nagy L.G."/>
            <person name="Floudas D."/>
            <person name="Held B.W."/>
            <person name="Levasseur A."/>
            <person name="Lombard V."/>
            <person name="Morin E."/>
            <person name="Otillar R."/>
            <person name="Lindquist E.A."/>
            <person name="Sun H."/>
            <person name="LaButti K.M."/>
            <person name="Schmutz J."/>
            <person name="Jabbour D."/>
            <person name="Luo H."/>
            <person name="Baker S.E."/>
            <person name="Pisabarro A.G."/>
            <person name="Walton J.D."/>
            <person name="Blanchette R.A."/>
            <person name="Henrissat B."/>
            <person name="Martin F."/>
            <person name="Cullen D."/>
            <person name="Hibbett D.S."/>
            <person name="Grigoriev I.V."/>
        </authorList>
    </citation>
    <scope>NUCLEOTIDE SEQUENCE [LARGE SCALE GENOMIC DNA]</scope>
    <source>
        <strain evidence="3">CBS 339.88</strain>
    </source>
</reference>
<evidence type="ECO:0000256" key="1">
    <source>
        <dbReference type="SAM" id="Coils"/>
    </source>
</evidence>
<feature type="coiled-coil region" evidence="1">
    <location>
        <begin position="34"/>
        <end position="61"/>
    </location>
</feature>
<evidence type="ECO:0000313" key="3">
    <source>
        <dbReference type="Proteomes" id="UP000027222"/>
    </source>
</evidence>
<proteinExistence type="predicted"/>
<accession>A0A067TDQ1</accession>
<gene>
    <name evidence="2" type="ORF">GALMADRAFT_277604</name>
</gene>
<evidence type="ECO:0008006" key="4">
    <source>
        <dbReference type="Google" id="ProtNLM"/>
    </source>
</evidence>
<dbReference type="OrthoDB" id="3365698at2759"/>
<protein>
    <recommendedName>
        <fullName evidence="4">F-box domain-containing protein</fullName>
    </recommendedName>
</protein>
<sequence>MQLSLSKFLENNDSPPEGVLKEVRDLLSNPLQDLQSKDKELERLDKTLKHLQKERDIIQESINEYATILSPIRRIPSDILHEIFYHCLSTHRNPIMSITEAPLLLTRICGPWRTMALSSNRIWSKLHIPLLPFSVVNYSPPPHPPGADTSGSWESQRKSADKYARTMRARCRLADIWLSRSGSCPLSISIKFSGGLERGRLEDLPDEHPMLQIFRTVLSFSYRFTELELSMPIEIYDLLQNRISLDTLPRLRKLRMNLFRRTSRRGPKTMMKPVLLLQVPNLQNISFYSRNFTAFDPKTIPPTWESLTNLIFHFSITSADAFHVLRRCRNLERCKFIIWVGADVYINSDEVLSLLRLRSLSIHVGGTDSMLSLYRQINAPILDSFNYQHYNRFPRSYSDDGQVLPAPSPFLSLLERCSCMKKLSFDPHILNAEDILFSFRFANQLTHLILGQRPYGHDANSPHYDSVEYYLKSGGFNLDLLITETSGADKEVLLPNLEVFEAYLGTSFSDESLQQFILSRLGDPSRNGVSALRAVKVIFNRRREMDITEEVYRHAKTLGLKFELDLRYYKDPPPPADPKYSYIFSPWYGLTDADRSWNFAIDTDDLQT</sequence>
<dbReference type="Proteomes" id="UP000027222">
    <property type="component" value="Unassembled WGS sequence"/>
</dbReference>
<dbReference type="HOGENOM" id="CLU_018544_12_0_1"/>
<dbReference type="AlphaFoldDB" id="A0A067TDQ1"/>
<organism evidence="2 3">
    <name type="scientific">Galerina marginata (strain CBS 339.88)</name>
    <dbReference type="NCBI Taxonomy" id="685588"/>
    <lineage>
        <taxon>Eukaryota</taxon>
        <taxon>Fungi</taxon>
        <taxon>Dikarya</taxon>
        <taxon>Basidiomycota</taxon>
        <taxon>Agaricomycotina</taxon>
        <taxon>Agaricomycetes</taxon>
        <taxon>Agaricomycetidae</taxon>
        <taxon>Agaricales</taxon>
        <taxon>Agaricineae</taxon>
        <taxon>Strophariaceae</taxon>
        <taxon>Galerina</taxon>
    </lineage>
</organism>
<keyword evidence="1" id="KW-0175">Coiled coil</keyword>
<name>A0A067TDQ1_GALM3</name>
<dbReference type="EMBL" id="KL142372">
    <property type="protein sequence ID" value="KDR80437.1"/>
    <property type="molecule type" value="Genomic_DNA"/>
</dbReference>